<feature type="non-terminal residue" evidence="1">
    <location>
        <position position="1"/>
    </location>
</feature>
<keyword evidence="2" id="KW-1185">Reference proteome</keyword>
<sequence>PAGSWRFMIFHDRGPWWRSSSTGECHRLCRGGGEFLLGERLLGEYCARLSSRRGEFRGALSFLLGL</sequence>
<comment type="caution">
    <text evidence="1">The sequence shown here is derived from an EMBL/GenBank/DDBJ whole genome shotgun (WGS) entry which is preliminary data.</text>
</comment>
<name>A0A392V5M1_9FABA</name>
<protein>
    <submittedName>
        <fullName evidence="1">Uncharacterized protein</fullName>
    </submittedName>
</protein>
<accession>A0A392V5M1</accession>
<reference evidence="1 2" key="1">
    <citation type="journal article" date="2018" name="Front. Plant Sci.">
        <title>Red Clover (Trifolium pratense) and Zigzag Clover (T. medium) - A Picture of Genomic Similarities and Differences.</title>
        <authorList>
            <person name="Dluhosova J."/>
            <person name="Istvanek J."/>
            <person name="Nedelnik J."/>
            <person name="Repkova J."/>
        </authorList>
    </citation>
    <scope>NUCLEOTIDE SEQUENCE [LARGE SCALE GENOMIC DNA]</scope>
    <source>
        <strain evidence="2">cv. 10/8</strain>
        <tissue evidence="1">Leaf</tissue>
    </source>
</reference>
<evidence type="ECO:0000313" key="1">
    <source>
        <dbReference type="EMBL" id="MCI83618.1"/>
    </source>
</evidence>
<evidence type="ECO:0000313" key="2">
    <source>
        <dbReference type="Proteomes" id="UP000265520"/>
    </source>
</evidence>
<dbReference type="AlphaFoldDB" id="A0A392V5M1"/>
<proteinExistence type="predicted"/>
<dbReference type="Proteomes" id="UP000265520">
    <property type="component" value="Unassembled WGS sequence"/>
</dbReference>
<dbReference type="EMBL" id="LXQA011071318">
    <property type="protein sequence ID" value="MCI83618.1"/>
    <property type="molecule type" value="Genomic_DNA"/>
</dbReference>
<organism evidence="1 2">
    <name type="scientific">Trifolium medium</name>
    <dbReference type="NCBI Taxonomy" id="97028"/>
    <lineage>
        <taxon>Eukaryota</taxon>
        <taxon>Viridiplantae</taxon>
        <taxon>Streptophyta</taxon>
        <taxon>Embryophyta</taxon>
        <taxon>Tracheophyta</taxon>
        <taxon>Spermatophyta</taxon>
        <taxon>Magnoliopsida</taxon>
        <taxon>eudicotyledons</taxon>
        <taxon>Gunneridae</taxon>
        <taxon>Pentapetalae</taxon>
        <taxon>rosids</taxon>
        <taxon>fabids</taxon>
        <taxon>Fabales</taxon>
        <taxon>Fabaceae</taxon>
        <taxon>Papilionoideae</taxon>
        <taxon>50 kb inversion clade</taxon>
        <taxon>NPAAA clade</taxon>
        <taxon>Hologalegina</taxon>
        <taxon>IRL clade</taxon>
        <taxon>Trifolieae</taxon>
        <taxon>Trifolium</taxon>
    </lineage>
</organism>